<dbReference type="GO" id="GO:0032418">
    <property type="term" value="P:lysosome localization"/>
    <property type="evidence" value="ECO:0007669"/>
    <property type="project" value="InterPro"/>
</dbReference>
<name>A0A811K579_9BILA</name>
<dbReference type="Proteomes" id="UP000783686">
    <property type="component" value="Unassembled WGS sequence"/>
</dbReference>
<sequence length="201" mass="22494">MGNEQSHGTEAPAGVSSTFSFLSRRRGSLHKSNSPIVVVNAKGQPIGDPKDDEDLKKLKEIPRFQPLLLGVLPGQRDSPSIYTKVEPKYIIRFVNRLQQHFTACHKAVSTHQSQLVNEIGNTDQKTSALLRRVSLCSKKYETFTNDLKRVELLDNQINEVQKQLTDLLAGMKSLNQLLKESDRLPELPLLTPAKGNWTALP</sequence>
<comment type="caution">
    <text evidence="8">The sequence shown here is derived from an EMBL/GenBank/DDBJ whole genome shotgun (WGS) entry which is preliminary data.</text>
</comment>
<evidence type="ECO:0000256" key="4">
    <source>
        <dbReference type="ARBA" id="ARBA00023136"/>
    </source>
</evidence>
<proteinExistence type="inferred from homology"/>
<accession>A0A811K579</accession>
<evidence type="ECO:0000313" key="8">
    <source>
        <dbReference type="EMBL" id="CAD5210249.1"/>
    </source>
</evidence>
<dbReference type="OrthoDB" id="10035640at2759"/>
<keyword evidence="5" id="KW-0458">Lysosome</keyword>
<comment type="similarity">
    <text evidence="2">Belongs to the BORCS5 family.</text>
</comment>
<dbReference type="GO" id="GO:0099078">
    <property type="term" value="C:BORC complex"/>
    <property type="evidence" value="ECO:0007669"/>
    <property type="project" value="TreeGrafter"/>
</dbReference>
<dbReference type="GO" id="GO:0072384">
    <property type="term" value="P:organelle transport along microtubule"/>
    <property type="evidence" value="ECO:0007669"/>
    <property type="project" value="TreeGrafter"/>
</dbReference>
<dbReference type="AlphaFoldDB" id="A0A811K579"/>
<keyword evidence="4" id="KW-0472">Membrane</keyword>
<feature type="coiled-coil region" evidence="7">
    <location>
        <begin position="150"/>
        <end position="177"/>
    </location>
</feature>
<dbReference type="InterPro" id="IPR018780">
    <property type="entry name" value="TBORCS5"/>
</dbReference>
<dbReference type="GO" id="GO:0030672">
    <property type="term" value="C:synaptic vesicle membrane"/>
    <property type="evidence" value="ECO:0007669"/>
    <property type="project" value="TreeGrafter"/>
</dbReference>
<evidence type="ECO:0000256" key="7">
    <source>
        <dbReference type="SAM" id="Coils"/>
    </source>
</evidence>
<dbReference type="CDD" id="cd22789">
    <property type="entry name" value="BORCS5-like"/>
    <property type="match status" value="1"/>
</dbReference>
<evidence type="ECO:0000256" key="5">
    <source>
        <dbReference type="ARBA" id="ARBA00023228"/>
    </source>
</evidence>
<dbReference type="EMBL" id="CAJFCW020000002">
    <property type="protein sequence ID" value="CAG9090963.1"/>
    <property type="molecule type" value="Genomic_DNA"/>
</dbReference>
<dbReference type="GO" id="GO:1903744">
    <property type="term" value="P:positive regulation of anterograde synaptic vesicle transport"/>
    <property type="evidence" value="ECO:0007669"/>
    <property type="project" value="TreeGrafter"/>
</dbReference>
<evidence type="ECO:0000256" key="1">
    <source>
        <dbReference type="ARBA" id="ARBA00004122"/>
    </source>
</evidence>
<evidence type="ECO:0000256" key="2">
    <source>
        <dbReference type="ARBA" id="ARBA00010235"/>
    </source>
</evidence>
<keyword evidence="7" id="KW-0175">Coiled coil</keyword>
<dbReference type="PANTHER" id="PTHR31634">
    <property type="entry name" value="BLOC-1-RELATED COMPLEX SUBUNIT 5"/>
    <property type="match status" value="1"/>
</dbReference>
<evidence type="ECO:0000256" key="3">
    <source>
        <dbReference type="ARBA" id="ARBA00022300"/>
    </source>
</evidence>
<comment type="subcellular location">
    <subcellularLocation>
        <location evidence="1">Lysosome membrane</location>
        <topology evidence="1">Lipid-anchor</topology>
        <orientation evidence="1">Cytoplasmic side</orientation>
    </subcellularLocation>
</comment>
<reference evidence="8" key="1">
    <citation type="submission" date="2020-09" db="EMBL/GenBank/DDBJ databases">
        <authorList>
            <person name="Kikuchi T."/>
        </authorList>
    </citation>
    <scope>NUCLEOTIDE SEQUENCE</scope>
    <source>
        <strain evidence="8">SH1</strain>
    </source>
</reference>
<dbReference type="GO" id="GO:0098574">
    <property type="term" value="C:cytoplasmic side of lysosomal membrane"/>
    <property type="evidence" value="ECO:0007669"/>
    <property type="project" value="TreeGrafter"/>
</dbReference>
<organism evidence="8 9">
    <name type="scientific">Bursaphelenchus okinawaensis</name>
    <dbReference type="NCBI Taxonomy" id="465554"/>
    <lineage>
        <taxon>Eukaryota</taxon>
        <taxon>Metazoa</taxon>
        <taxon>Ecdysozoa</taxon>
        <taxon>Nematoda</taxon>
        <taxon>Chromadorea</taxon>
        <taxon>Rhabditida</taxon>
        <taxon>Tylenchina</taxon>
        <taxon>Tylenchomorpha</taxon>
        <taxon>Aphelenchoidea</taxon>
        <taxon>Aphelenchoididae</taxon>
        <taxon>Bursaphelenchus</taxon>
    </lineage>
</organism>
<dbReference type="Proteomes" id="UP000614601">
    <property type="component" value="Unassembled WGS sequence"/>
</dbReference>
<protein>
    <recommendedName>
        <fullName evidence="3">BLOC-1-related complex subunit 5</fullName>
    </recommendedName>
</protein>
<evidence type="ECO:0000256" key="6">
    <source>
        <dbReference type="ARBA" id="ARBA00023288"/>
    </source>
</evidence>
<dbReference type="Pfam" id="PF10158">
    <property type="entry name" value="LOH1CR12"/>
    <property type="match status" value="1"/>
</dbReference>
<gene>
    <name evidence="8" type="ORF">BOKJ2_LOCUS3093</name>
</gene>
<keyword evidence="6" id="KW-0449">Lipoprotein</keyword>
<keyword evidence="9" id="KW-1185">Reference proteome</keyword>
<evidence type="ECO:0000313" key="9">
    <source>
        <dbReference type="Proteomes" id="UP000614601"/>
    </source>
</evidence>
<dbReference type="EMBL" id="CAJFDH010000002">
    <property type="protein sequence ID" value="CAD5210249.1"/>
    <property type="molecule type" value="Genomic_DNA"/>
</dbReference>
<dbReference type="PANTHER" id="PTHR31634:SF2">
    <property type="entry name" value="BLOC-1-RELATED COMPLEX SUBUNIT 5"/>
    <property type="match status" value="1"/>
</dbReference>